<dbReference type="SUPFAM" id="SSF52540">
    <property type="entry name" value="P-loop containing nucleoside triphosphate hydrolases"/>
    <property type="match status" value="1"/>
</dbReference>
<dbReference type="Gene3D" id="3.40.50.300">
    <property type="entry name" value="P-loop containing nucleotide triphosphate hydrolases"/>
    <property type="match status" value="1"/>
</dbReference>
<sequence length="201" mass="23148">MDKVITISREFGSGGRELGVKLADKLGIPFYDKELISMAADDINIAEEAFRHYDEHIVVYDPLDRQYYHAFSDVYQIPMSDQIFVAQSNVIRRLASHGPCIIVGRCADMILTDSLNLFIYAKMKDRIKRMLELESEAESDGKEMERRIREVDRKRKEYYQYYTGNTWGRAQNYHLCLDSGPVGVDGCLKAVLAYLGEEDKI</sequence>
<dbReference type="Pfam" id="PF13189">
    <property type="entry name" value="Cytidylate_kin2"/>
    <property type="match status" value="1"/>
</dbReference>
<proteinExistence type="predicted"/>
<dbReference type="InterPro" id="IPR027417">
    <property type="entry name" value="P-loop_NTPase"/>
</dbReference>
<name>A0A0J9BES3_9FIRM</name>
<organism evidence="1 2">
    <name type="scientific">[Clostridium] citroniae WAL-19142</name>
    <dbReference type="NCBI Taxonomy" id="742734"/>
    <lineage>
        <taxon>Bacteria</taxon>
        <taxon>Bacillati</taxon>
        <taxon>Bacillota</taxon>
        <taxon>Clostridia</taxon>
        <taxon>Lachnospirales</taxon>
        <taxon>Lachnospiraceae</taxon>
        <taxon>Enterocloster</taxon>
    </lineage>
</organism>
<dbReference type="Proteomes" id="UP000037392">
    <property type="component" value="Unassembled WGS sequence"/>
</dbReference>
<comment type="caution">
    <text evidence="1">The sequence shown here is derived from an EMBL/GenBank/DDBJ whole genome shotgun (WGS) entry which is preliminary data.</text>
</comment>
<gene>
    <name evidence="1" type="ORF">HMPREF9470_00399</name>
</gene>
<protein>
    <recommendedName>
        <fullName evidence="3">Cytidylate kinase</fullName>
    </recommendedName>
</protein>
<dbReference type="RefSeq" id="WP_007861855.1">
    <property type="nucleotide sequence ID" value="NZ_KQ235875.1"/>
</dbReference>
<dbReference type="PATRIC" id="fig|742734.4.peg.424"/>
<reference evidence="1 2" key="1">
    <citation type="submission" date="2011-04" db="EMBL/GenBank/DDBJ databases">
        <title>The Genome Sequence of Clostridium citroniae WAL-19142.</title>
        <authorList>
            <consortium name="The Broad Institute Genome Sequencing Platform"/>
            <person name="Earl A."/>
            <person name="Ward D."/>
            <person name="Feldgarden M."/>
            <person name="Gevers D."/>
            <person name="Warren Y.A."/>
            <person name="Tyrrell K.L."/>
            <person name="Citron D.M."/>
            <person name="Goldstein E.J."/>
            <person name="Daigneault M."/>
            <person name="Allen-Vercoe E."/>
            <person name="Young S.K."/>
            <person name="Zeng Q."/>
            <person name="Gargeya S."/>
            <person name="Fitzgerald M."/>
            <person name="Haas B."/>
            <person name="Abouelleil A."/>
            <person name="Alvarado L."/>
            <person name="Arachchi H.M."/>
            <person name="Berlin A."/>
            <person name="Brown A."/>
            <person name="Chapman S.B."/>
            <person name="Chen Z."/>
            <person name="Dunbar C."/>
            <person name="Freedman E."/>
            <person name="Gearin G."/>
            <person name="Gellesch M."/>
            <person name="Goldberg J."/>
            <person name="Griggs A."/>
            <person name="Gujja S."/>
            <person name="Heilman E.R."/>
            <person name="Heiman D."/>
            <person name="Howarth C."/>
            <person name="Larson L."/>
            <person name="Lui A."/>
            <person name="MacDonald P.J."/>
            <person name="Mehta T."/>
            <person name="Montmayeur A."/>
            <person name="Murphy C."/>
            <person name="Neiman D."/>
            <person name="Pearson M."/>
            <person name="Priest M."/>
            <person name="Roberts A."/>
            <person name="Saif S."/>
            <person name="Shea T."/>
            <person name="Shenoy N."/>
            <person name="Sisk P."/>
            <person name="Stolte C."/>
            <person name="Sykes S."/>
            <person name="White J."/>
            <person name="Yandava C."/>
            <person name="Wortman J."/>
            <person name="Nusbaum C."/>
            <person name="Birren B."/>
        </authorList>
    </citation>
    <scope>NUCLEOTIDE SEQUENCE [LARGE SCALE GENOMIC DNA]</scope>
    <source>
        <strain evidence="1 2">WAL-19142</strain>
    </source>
</reference>
<evidence type="ECO:0000313" key="1">
    <source>
        <dbReference type="EMBL" id="KMW11112.1"/>
    </source>
</evidence>
<dbReference type="AlphaFoldDB" id="A0A0J9BES3"/>
<accession>A0A0J9BES3</accession>
<evidence type="ECO:0000313" key="2">
    <source>
        <dbReference type="Proteomes" id="UP000037392"/>
    </source>
</evidence>
<evidence type="ECO:0008006" key="3">
    <source>
        <dbReference type="Google" id="ProtNLM"/>
    </source>
</evidence>
<dbReference type="EMBL" id="ADLK01000056">
    <property type="protein sequence ID" value="KMW11112.1"/>
    <property type="molecule type" value="Genomic_DNA"/>
</dbReference>
<dbReference type="OrthoDB" id="9781180at2"/>
<dbReference type="GeneID" id="93162952"/>